<gene>
    <name evidence="1" type="ORF">ACFOPI_18840</name>
</gene>
<name>A0ABV7WAR0_9BURK</name>
<accession>A0ABV7WAR0</accession>
<proteinExistence type="predicted"/>
<dbReference type="RefSeq" id="WP_382177293.1">
    <property type="nucleotide sequence ID" value="NZ_JBHRXX010000009.1"/>
</dbReference>
<evidence type="ECO:0000313" key="1">
    <source>
        <dbReference type="EMBL" id="MFC3685666.1"/>
    </source>
</evidence>
<comment type="caution">
    <text evidence="1">The sequence shown here is derived from an EMBL/GenBank/DDBJ whole genome shotgun (WGS) entry which is preliminary data.</text>
</comment>
<sequence length="118" mass="13483">MLHRMQCDIVRTAGQTIQTLLADLQNEDELFASTATLHAVEAQLLVMSQTLAHLAPELHARLHRIDWQGWGQLHHLLETGGQPRREAVWYGVRALVPATLELIAELRRREPAWFGIDY</sequence>
<dbReference type="Proteomes" id="UP001595729">
    <property type="component" value="Unassembled WGS sequence"/>
</dbReference>
<dbReference type="EMBL" id="JBHRXX010000009">
    <property type="protein sequence ID" value="MFC3685666.1"/>
    <property type="molecule type" value="Genomic_DNA"/>
</dbReference>
<keyword evidence="2" id="KW-1185">Reference proteome</keyword>
<reference evidence="2" key="1">
    <citation type="journal article" date="2019" name="Int. J. Syst. Evol. Microbiol.">
        <title>The Global Catalogue of Microorganisms (GCM) 10K type strain sequencing project: providing services to taxonomists for standard genome sequencing and annotation.</title>
        <authorList>
            <consortium name="The Broad Institute Genomics Platform"/>
            <consortium name="The Broad Institute Genome Sequencing Center for Infectious Disease"/>
            <person name="Wu L."/>
            <person name="Ma J."/>
        </authorList>
    </citation>
    <scope>NUCLEOTIDE SEQUENCE [LARGE SCALE GENOMIC DNA]</scope>
    <source>
        <strain evidence="2">KCTC 42501</strain>
    </source>
</reference>
<evidence type="ECO:0000313" key="2">
    <source>
        <dbReference type="Proteomes" id="UP001595729"/>
    </source>
</evidence>
<organism evidence="1 2">
    <name type="scientific">Hydrogenophaga luteola</name>
    <dbReference type="NCBI Taxonomy" id="1591122"/>
    <lineage>
        <taxon>Bacteria</taxon>
        <taxon>Pseudomonadati</taxon>
        <taxon>Pseudomonadota</taxon>
        <taxon>Betaproteobacteria</taxon>
        <taxon>Burkholderiales</taxon>
        <taxon>Comamonadaceae</taxon>
        <taxon>Hydrogenophaga</taxon>
    </lineage>
</organism>
<protein>
    <submittedName>
        <fullName evidence="1">Uncharacterized protein</fullName>
    </submittedName>
</protein>